<evidence type="ECO:0000256" key="2">
    <source>
        <dbReference type="ARBA" id="ARBA00022801"/>
    </source>
</evidence>
<keyword evidence="5" id="KW-1185">Reference proteome</keyword>
<dbReference type="SUPFAM" id="SSF55811">
    <property type="entry name" value="Nudix"/>
    <property type="match status" value="1"/>
</dbReference>
<evidence type="ECO:0000256" key="1">
    <source>
        <dbReference type="ARBA" id="ARBA00001946"/>
    </source>
</evidence>
<reference evidence="4 5" key="1">
    <citation type="submission" date="2018-06" db="EMBL/GenBank/DDBJ databases">
        <title>Genomic Encyclopedia of Type Strains, Phase III (KMG-III): the genomes of soil and plant-associated and newly described type strains.</title>
        <authorList>
            <person name="Whitman W."/>
        </authorList>
    </citation>
    <scope>NUCLEOTIDE SEQUENCE [LARGE SCALE GENOMIC DNA]</scope>
    <source>
        <strain evidence="4 5">JA737</strain>
    </source>
</reference>
<dbReference type="PROSITE" id="PS51462">
    <property type="entry name" value="NUDIX"/>
    <property type="match status" value="1"/>
</dbReference>
<dbReference type="PANTHER" id="PTHR21340:SF0">
    <property type="entry name" value="BIS(5'-NUCLEOSYL)-TETRAPHOSPHATASE [ASYMMETRICAL]"/>
    <property type="match status" value="1"/>
</dbReference>
<dbReference type="CDD" id="cd04684">
    <property type="entry name" value="NUDIX_Hydrolase"/>
    <property type="match status" value="1"/>
</dbReference>
<dbReference type="GO" id="GO:0004081">
    <property type="term" value="F:bis(5'-nucleosyl)-tetraphosphatase (asymmetrical) activity"/>
    <property type="evidence" value="ECO:0007669"/>
    <property type="project" value="TreeGrafter"/>
</dbReference>
<comment type="cofactor">
    <cofactor evidence="1">
        <name>Mg(2+)</name>
        <dbReference type="ChEBI" id="CHEBI:18420"/>
    </cofactor>
</comment>
<evidence type="ECO:0000259" key="3">
    <source>
        <dbReference type="PROSITE" id="PS51462"/>
    </source>
</evidence>
<dbReference type="Gene3D" id="3.90.79.10">
    <property type="entry name" value="Nucleoside Triphosphate Pyrophosphohydrolase"/>
    <property type="match status" value="1"/>
</dbReference>
<dbReference type="Pfam" id="PF00293">
    <property type="entry name" value="NUDIX"/>
    <property type="match status" value="1"/>
</dbReference>
<keyword evidence="2" id="KW-0378">Hydrolase</keyword>
<sequence>MRRFGERVVSGQRYRQRPGAYAVLVQGNRFLLTHQAEPKPEFQLPGGGIDPGEGPLTALNREVYEETGWSITGHRRLGAYRRFTYMPEYNIWAEKICHVYIARPALRLGPPTEAGHVAHWMSGGEALAALANSGDRHFLAKVLQNIG</sequence>
<comment type="caution">
    <text evidence="4">The sequence shown here is derived from an EMBL/GenBank/DDBJ whole genome shotgun (WGS) entry which is preliminary data.</text>
</comment>
<dbReference type="EMBL" id="QJTK01000002">
    <property type="protein sequence ID" value="PYF11797.1"/>
    <property type="molecule type" value="Genomic_DNA"/>
</dbReference>
<dbReference type="AlphaFoldDB" id="A0A318UFA6"/>
<dbReference type="InterPro" id="IPR000086">
    <property type="entry name" value="NUDIX_hydrolase_dom"/>
</dbReference>
<name>A0A318UFA6_9RHOB</name>
<dbReference type="InterPro" id="IPR015797">
    <property type="entry name" value="NUDIX_hydrolase-like_dom_sf"/>
</dbReference>
<accession>A0A318UFA6</accession>
<dbReference type="PROSITE" id="PS00893">
    <property type="entry name" value="NUDIX_BOX"/>
    <property type="match status" value="1"/>
</dbReference>
<dbReference type="InterPro" id="IPR020084">
    <property type="entry name" value="NUDIX_hydrolase_CS"/>
</dbReference>
<gene>
    <name evidence="4" type="ORF">C8J30_102107</name>
</gene>
<dbReference type="GO" id="GO:0006754">
    <property type="term" value="P:ATP biosynthetic process"/>
    <property type="evidence" value="ECO:0007669"/>
    <property type="project" value="TreeGrafter"/>
</dbReference>
<dbReference type="InterPro" id="IPR051325">
    <property type="entry name" value="Nudix_hydrolase_domain"/>
</dbReference>
<evidence type="ECO:0000313" key="4">
    <source>
        <dbReference type="EMBL" id="PYF11797.1"/>
    </source>
</evidence>
<dbReference type="PANTHER" id="PTHR21340">
    <property type="entry name" value="DIADENOSINE 5,5-P1,P4-TETRAPHOSPHATE PYROPHOSPHOHYDROLASE MUTT"/>
    <property type="match status" value="1"/>
</dbReference>
<organism evidence="4 5">
    <name type="scientific">Rhodobacter viridis</name>
    <dbReference type="NCBI Taxonomy" id="1054202"/>
    <lineage>
        <taxon>Bacteria</taxon>
        <taxon>Pseudomonadati</taxon>
        <taxon>Pseudomonadota</taxon>
        <taxon>Alphaproteobacteria</taxon>
        <taxon>Rhodobacterales</taxon>
        <taxon>Rhodobacter group</taxon>
        <taxon>Rhodobacter</taxon>
    </lineage>
</organism>
<dbReference type="GO" id="GO:0006167">
    <property type="term" value="P:AMP biosynthetic process"/>
    <property type="evidence" value="ECO:0007669"/>
    <property type="project" value="TreeGrafter"/>
</dbReference>
<dbReference type="OrthoDB" id="9816040at2"/>
<evidence type="ECO:0000313" key="5">
    <source>
        <dbReference type="Proteomes" id="UP000247727"/>
    </source>
</evidence>
<proteinExistence type="predicted"/>
<dbReference type="RefSeq" id="WP_110804406.1">
    <property type="nucleotide sequence ID" value="NZ_QJTK01000002.1"/>
</dbReference>
<dbReference type="Proteomes" id="UP000247727">
    <property type="component" value="Unassembled WGS sequence"/>
</dbReference>
<feature type="domain" description="Nudix hydrolase" evidence="3">
    <location>
        <begin position="15"/>
        <end position="144"/>
    </location>
</feature>
<protein>
    <submittedName>
        <fullName evidence="4">8-oxo-dGTP diphosphatase</fullName>
    </submittedName>
</protein>